<name>A0AAV4T507_9ARAC</name>
<proteinExistence type="predicted"/>
<protein>
    <submittedName>
        <fullName evidence="1">Uncharacterized protein</fullName>
    </submittedName>
</protein>
<evidence type="ECO:0000313" key="1">
    <source>
        <dbReference type="EMBL" id="GIY41185.1"/>
    </source>
</evidence>
<evidence type="ECO:0000313" key="2">
    <source>
        <dbReference type="Proteomes" id="UP001054837"/>
    </source>
</evidence>
<dbReference type="Proteomes" id="UP001054837">
    <property type="component" value="Unassembled WGS sequence"/>
</dbReference>
<reference evidence="1 2" key="1">
    <citation type="submission" date="2021-06" db="EMBL/GenBank/DDBJ databases">
        <title>Caerostris darwini draft genome.</title>
        <authorList>
            <person name="Kono N."/>
            <person name="Arakawa K."/>
        </authorList>
    </citation>
    <scope>NUCLEOTIDE SEQUENCE [LARGE SCALE GENOMIC DNA]</scope>
</reference>
<comment type="caution">
    <text evidence="1">The sequence shown here is derived from an EMBL/GenBank/DDBJ whole genome shotgun (WGS) entry which is preliminary data.</text>
</comment>
<accession>A0AAV4T507</accession>
<dbReference type="EMBL" id="BPLQ01009039">
    <property type="protein sequence ID" value="GIY41185.1"/>
    <property type="molecule type" value="Genomic_DNA"/>
</dbReference>
<organism evidence="1 2">
    <name type="scientific">Caerostris darwini</name>
    <dbReference type="NCBI Taxonomy" id="1538125"/>
    <lineage>
        <taxon>Eukaryota</taxon>
        <taxon>Metazoa</taxon>
        <taxon>Ecdysozoa</taxon>
        <taxon>Arthropoda</taxon>
        <taxon>Chelicerata</taxon>
        <taxon>Arachnida</taxon>
        <taxon>Araneae</taxon>
        <taxon>Araneomorphae</taxon>
        <taxon>Entelegynae</taxon>
        <taxon>Araneoidea</taxon>
        <taxon>Araneidae</taxon>
        <taxon>Caerostris</taxon>
    </lineage>
</organism>
<sequence length="111" mass="13116">MKTHNISFAKCTCTSWFKVRVWGGQKFNPCAWCYTVVLKRRKDGGTTSCFRYSTVGRRWVGGGGQRKHSEPTSNKCVSCRCEKRRRRTQSDQQKIRKWEVCQRVWVKRGMF</sequence>
<dbReference type="AlphaFoldDB" id="A0AAV4T507"/>
<keyword evidence="2" id="KW-1185">Reference proteome</keyword>
<gene>
    <name evidence="1" type="ORF">CDAR_573871</name>
</gene>